<dbReference type="InterPro" id="IPR051917">
    <property type="entry name" value="Transposase-Integrase"/>
</dbReference>
<reference evidence="2" key="1">
    <citation type="journal article" date="2014" name="Int. J. Syst. Evol. Microbiol.">
        <title>Complete genome sequence of Corynebacterium casei LMG S-19264T (=DSM 44701T), isolated from a smear-ripened cheese.</title>
        <authorList>
            <consortium name="US DOE Joint Genome Institute (JGI-PGF)"/>
            <person name="Walter F."/>
            <person name="Albersmeier A."/>
            <person name="Kalinowski J."/>
            <person name="Ruckert C."/>
        </authorList>
    </citation>
    <scope>NUCLEOTIDE SEQUENCE</scope>
    <source>
        <strain evidence="2">JCM 4633</strain>
    </source>
</reference>
<feature type="region of interest" description="Disordered" evidence="1">
    <location>
        <begin position="215"/>
        <end position="253"/>
    </location>
</feature>
<feature type="compositionally biased region" description="Polar residues" evidence="1">
    <location>
        <begin position="225"/>
        <end position="237"/>
    </location>
</feature>
<dbReference type="PANTHER" id="PTHR10948:SF23">
    <property type="entry name" value="TRANSPOSASE INSI FOR INSERTION SEQUENCE ELEMENT IS30A-RELATED"/>
    <property type="match status" value="1"/>
</dbReference>
<feature type="region of interest" description="Disordered" evidence="1">
    <location>
        <begin position="160"/>
        <end position="179"/>
    </location>
</feature>
<dbReference type="GO" id="GO:0032196">
    <property type="term" value="P:transposition"/>
    <property type="evidence" value="ECO:0007669"/>
    <property type="project" value="TreeGrafter"/>
</dbReference>
<name>A0A918TE65_STRCJ</name>
<proteinExistence type="predicted"/>
<dbReference type="InterPro" id="IPR053392">
    <property type="entry name" value="Transposase_IS30-like"/>
</dbReference>
<dbReference type="AlphaFoldDB" id="A0A918TE65"/>
<gene>
    <name evidence="2" type="ORF">GCM10010507_20780</name>
</gene>
<dbReference type="GO" id="GO:0005829">
    <property type="term" value="C:cytosol"/>
    <property type="evidence" value="ECO:0007669"/>
    <property type="project" value="TreeGrafter"/>
</dbReference>
<comment type="caution">
    <text evidence="2">The sequence shown here is derived from an EMBL/GenBank/DDBJ whole genome shotgun (WGS) entry which is preliminary data.</text>
</comment>
<feature type="compositionally biased region" description="Basic and acidic residues" evidence="1">
    <location>
        <begin position="161"/>
        <end position="174"/>
    </location>
</feature>
<dbReference type="Proteomes" id="UP000646244">
    <property type="component" value="Unassembled WGS sequence"/>
</dbReference>
<evidence type="ECO:0000313" key="2">
    <source>
        <dbReference type="EMBL" id="GHC45376.1"/>
    </source>
</evidence>
<evidence type="ECO:0000256" key="1">
    <source>
        <dbReference type="SAM" id="MobiDB-lite"/>
    </source>
</evidence>
<dbReference type="GO" id="GO:0004803">
    <property type="term" value="F:transposase activity"/>
    <property type="evidence" value="ECO:0007669"/>
    <property type="project" value="TreeGrafter"/>
</dbReference>
<dbReference type="NCBIfam" id="NF033563">
    <property type="entry name" value="transpos_IS30"/>
    <property type="match status" value="1"/>
</dbReference>
<sequence length="594" mass="63531">MGAATGVGADQGARSVPVCPGQLGDGQAGDFDVVEGGVAAALPGRSSPATVSPVLSRPKPAKLALLLPALRAVVEEKLALSWSPEQISGWLQRRFPGESAMQLSHEATYLSLFDPRRRQAINRKLTQRSRAALPMRQPRAARRPSCWGIIRDMVSISQRPAEVEDRTVPGHGEGDLVTGSRPSAIATLVERTTRYTAVVALPDGIKAEQVTPHPIRTRGSIPRSPRSTALSPRTTTWPEPCQASRASHDPFDPYLGQTPYAGARDPWITPPSRGWSAVAGPPRRPAMIDAGGLGSGVRWVLGGGAVIEVGQQGAFSVNCVGMERQPFPLSFSIREAEGLWQVSAGAAQAGELVDLLVAVANDAVAVVSLETNSYLDEDWHPLRPSLIAAELGVPCTVHSLGSWASGTYGLAEEFLVMDRELLPRLLDGTWSPYELTLIDVPADVTTEQLDELALVLGTTDVDEPLLSRLGDSRVWFSGHDDCYVLLETRDPALPAAVLARLLTLLAGSALAELAELAEEPLSHVPEPGPWLPEQLIATAPHWIGALGNVTEDLVTIGLAALPDRWQLGVSFPQQADLTATLDQRHGTWRITPAE</sequence>
<dbReference type="EMBL" id="BMVB01000005">
    <property type="protein sequence ID" value="GHC45376.1"/>
    <property type="molecule type" value="Genomic_DNA"/>
</dbReference>
<protein>
    <submittedName>
        <fullName evidence="2">Uncharacterized protein</fullName>
    </submittedName>
</protein>
<dbReference type="PANTHER" id="PTHR10948">
    <property type="entry name" value="TRANSPOSASE"/>
    <property type="match status" value="1"/>
</dbReference>
<reference evidence="2" key="2">
    <citation type="submission" date="2020-09" db="EMBL/GenBank/DDBJ databases">
        <authorList>
            <person name="Sun Q."/>
            <person name="Ohkuma M."/>
        </authorList>
    </citation>
    <scope>NUCLEOTIDE SEQUENCE</scope>
    <source>
        <strain evidence="2">JCM 4633</strain>
    </source>
</reference>
<evidence type="ECO:0000313" key="3">
    <source>
        <dbReference type="Proteomes" id="UP000646244"/>
    </source>
</evidence>
<accession>A0A918TE65</accession>
<organism evidence="2 3">
    <name type="scientific">Streptomyces cinnamoneus</name>
    <name type="common">Streptoverticillium cinnamoneum</name>
    <dbReference type="NCBI Taxonomy" id="53446"/>
    <lineage>
        <taxon>Bacteria</taxon>
        <taxon>Bacillati</taxon>
        <taxon>Actinomycetota</taxon>
        <taxon>Actinomycetes</taxon>
        <taxon>Kitasatosporales</taxon>
        <taxon>Streptomycetaceae</taxon>
        <taxon>Streptomyces</taxon>
        <taxon>Streptomyces cinnamoneus group</taxon>
    </lineage>
</organism>